<reference evidence="2 3" key="1">
    <citation type="submission" date="2023-05" db="EMBL/GenBank/DDBJ databases">
        <title>Corynebacterium suedekumii sp. nov. and Corynebacterium breve sp. nov. isolated from raw cow's milk.</title>
        <authorList>
            <person name="Baer M.K."/>
            <person name="Mehl L."/>
            <person name="Hellmuth R."/>
            <person name="Marke G."/>
            <person name="Lipski A."/>
        </authorList>
    </citation>
    <scope>NUCLEOTIDE SEQUENCE [LARGE SCALE GENOMIC DNA]</scope>
    <source>
        <strain evidence="2 3">LM112</strain>
    </source>
</reference>
<organism evidence="2 3">
    <name type="scientific">Corynebacterium suedekumii</name>
    <dbReference type="NCBI Taxonomy" id="3049801"/>
    <lineage>
        <taxon>Bacteria</taxon>
        <taxon>Bacillati</taxon>
        <taxon>Actinomycetota</taxon>
        <taxon>Actinomycetes</taxon>
        <taxon>Mycobacteriales</taxon>
        <taxon>Corynebacteriaceae</taxon>
        <taxon>Corynebacterium</taxon>
    </lineage>
</organism>
<keyword evidence="1" id="KW-1133">Transmembrane helix</keyword>
<dbReference type="Proteomes" id="UP001238805">
    <property type="component" value="Chromosome"/>
</dbReference>
<protein>
    <submittedName>
        <fullName evidence="2">DUF3068 domain-containing protein</fullName>
    </submittedName>
</protein>
<sequence>MLPKSRLISILLLGLGAALLVAGLVVPRFVHGDGRMPLDLDTTTWTLHDDEARTRLVSDPGGRVLDSPVTRQLHMDIQNPSGEEEASLRVGVTTMRDSRQSDLDRLVTAEVWNFGVDRLSGEVTTPAVLTDQLASPVSEVTVDGVWLKFPAHAEQTSYEVFDSTLRQTRPAEFVEELDMAGRTVHHYRQTIEPTNVAQQFASPMNTTTFADVPEGEDARGFLYHSATRDFFVDQVSGLVVEIREDVDDYYGTVDGEKREEVLTFEGRMPQEQIDAHLDQVAEVRDSGFLTVLRWVLIGLGALLMLVGIAGAFGLFGRSGTRARH</sequence>
<accession>A0ABY8VQK6</accession>
<gene>
    <name evidence="2" type="ORF">QP029_05780</name>
</gene>
<keyword evidence="1" id="KW-0472">Membrane</keyword>
<name>A0ABY8VQK6_9CORY</name>
<feature type="transmembrane region" description="Helical" evidence="1">
    <location>
        <begin position="294"/>
        <end position="315"/>
    </location>
</feature>
<dbReference type="EMBL" id="CP126970">
    <property type="protein sequence ID" value="WIM71286.1"/>
    <property type="molecule type" value="Genomic_DNA"/>
</dbReference>
<evidence type="ECO:0000313" key="2">
    <source>
        <dbReference type="EMBL" id="WIM71286.1"/>
    </source>
</evidence>
<evidence type="ECO:0000256" key="1">
    <source>
        <dbReference type="SAM" id="Phobius"/>
    </source>
</evidence>
<evidence type="ECO:0000313" key="3">
    <source>
        <dbReference type="Proteomes" id="UP001238805"/>
    </source>
</evidence>
<dbReference type="Pfam" id="PF11271">
    <property type="entry name" value="PorA"/>
    <property type="match status" value="1"/>
</dbReference>
<dbReference type="RefSeq" id="WP_284875858.1">
    <property type="nucleotide sequence ID" value="NZ_CP126970.1"/>
</dbReference>
<keyword evidence="3" id="KW-1185">Reference proteome</keyword>
<keyword evidence="1" id="KW-0812">Transmembrane</keyword>
<proteinExistence type="predicted"/>
<dbReference type="InterPro" id="IPR021424">
    <property type="entry name" value="PorA"/>
</dbReference>